<feature type="compositionally biased region" description="Low complexity" evidence="1">
    <location>
        <begin position="66"/>
        <end position="84"/>
    </location>
</feature>
<evidence type="ECO:0000313" key="3">
    <source>
        <dbReference type="Proteomes" id="UP000463951"/>
    </source>
</evidence>
<proteinExistence type="predicted"/>
<feature type="region of interest" description="Disordered" evidence="1">
    <location>
        <begin position="53"/>
        <end position="84"/>
    </location>
</feature>
<dbReference type="EMBL" id="AP019620">
    <property type="protein sequence ID" value="BBJ37569.1"/>
    <property type="molecule type" value="Genomic_DNA"/>
</dbReference>
<dbReference type="AlphaFoldDB" id="A0A499UKF2"/>
<sequence length="84" mass="8272">MVLGLPQLLGVGGIRPERVDPHRIQRLGITGVEALLPCGGVLGGAEVVGEAGRPAGKDAERQAMRSASSGAYGAAGDAGLPSVG</sequence>
<dbReference type="Proteomes" id="UP000463951">
    <property type="component" value="Chromosome"/>
</dbReference>
<name>A0A499UKF2_9ACTN</name>
<evidence type="ECO:0000313" key="2">
    <source>
        <dbReference type="EMBL" id="BBJ37569.1"/>
    </source>
</evidence>
<protein>
    <submittedName>
        <fullName evidence="2">Uncharacterized protein</fullName>
    </submittedName>
</protein>
<organism evidence="2 3">
    <name type="scientific">Streptomyces antimycoticus</name>
    <dbReference type="NCBI Taxonomy" id="68175"/>
    <lineage>
        <taxon>Bacteria</taxon>
        <taxon>Bacillati</taxon>
        <taxon>Actinomycetota</taxon>
        <taxon>Actinomycetes</taxon>
        <taxon>Kitasatosporales</taxon>
        <taxon>Streptomycetaceae</taxon>
        <taxon>Streptomyces</taxon>
        <taxon>Streptomyces violaceusniger group</taxon>
    </lineage>
</organism>
<evidence type="ECO:0000256" key="1">
    <source>
        <dbReference type="SAM" id="MobiDB-lite"/>
    </source>
</evidence>
<gene>
    <name evidence="2" type="ORF">SSPO_002870</name>
</gene>
<accession>A0A499UKF2</accession>
<reference evidence="2 3" key="1">
    <citation type="journal article" date="2020" name="Int. J. Syst. Evol. Microbiol.">
        <title>Reclassification of Streptomyces castelarensis and Streptomyces sporoclivatus as later heterotypic synonyms of Streptomyces antimycoticus.</title>
        <authorList>
            <person name="Komaki H."/>
            <person name="Tamura T."/>
        </authorList>
    </citation>
    <scope>NUCLEOTIDE SEQUENCE [LARGE SCALE GENOMIC DNA]</scope>
    <source>
        <strain evidence="2 3">NBRC 100767</strain>
    </source>
</reference>